<proteinExistence type="predicted"/>
<dbReference type="EMBL" id="JOJR01025085">
    <property type="protein sequence ID" value="RCN23736.1"/>
    <property type="molecule type" value="Genomic_DNA"/>
</dbReference>
<keyword evidence="3" id="KW-1185">Reference proteome</keyword>
<comment type="caution">
    <text evidence="2">The sequence shown here is derived from an EMBL/GenBank/DDBJ whole genome shotgun (WGS) entry which is preliminary data.</text>
</comment>
<feature type="compositionally biased region" description="Polar residues" evidence="1">
    <location>
        <begin position="56"/>
        <end position="70"/>
    </location>
</feature>
<evidence type="ECO:0000313" key="3">
    <source>
        <dbReference type="Proteomes" id="UP000252519"/>
    </source>
</evidence>
<sequence>MCRDMKGGDTQSKKASVVEGSVIPSDLGFTDLEVKIPSPEEQDGVTASKFAPNPNPFVQLQNGRSVHTFK</sequence>
<organism evidence="2 3">
    <name type="scientific">Ancylostoma caninum</name>
    <name type="common">Dog hookworm</name>
    <dbReference type="NCBI Taxonomy" id="29170"/>
    <lineage>
        <taxon>Eukaryota</taxon>
        <taxon>Metazoa</taxon>
        <taxon>Ecdysozoa</taxon>
        <taxon>Nematoda</taxon>
        <taxon>Chromadorea</taxon>
        <taxon>Rhabditida</taxon>
        <taxon>Rhabditina</taxon>
        <taxon>Rhabditomorpha</taxon>
        <taxon>Strongyloidea</taxon>
        <taxon>Ancylostomatidae</taxon>
        <taxon>Ancylostomatinae</taxon>
        <taxon>Ancylostoma</taxon>
    </lineage>
</organism>
<protein>
    <submittedName>
        <fullName evidence="2">Uncharacterized protein</fullName>
    </submittedName>
</protein>
<accession>A0A368EVY1</accession>
<name>A0A368EVY1_ANCCA</name>
<dbReference type="Proteomes" id="UP000252519">
    <property type="component" value="Unassembled WGS sequence"/>
</dbReference>
<dbReference type="AlphaFoldDB" id="A0A368EVY1"/>
<dbReference type="STRING" id="29170.A0A368EVY1"/>
<evidence type="ECO:0000256" key="1">
    <source>
        <dbReference type="SAM" id="MobiDB-lite"/>
    </source>
</evidence>
<reference evidence="2 3" key="1">
    <citation type="submission" date="2014-10" db="EMBL/GenBank/DDBJ databases">
        <title>Draft genome of the hookworm Ancylostoma caninum.</title>
        <authorList>
            <person name="Mitreva M."/>
        </authorList>
    </citation>
    <scope>NUCLEOTIDE SEQUENCE [LARGE SCALE GENOMIC DNA]</scope>
    <source>
        <strain evidence="2 3">Baltimore</strain>
    </source>
</reference>
<feature type="region of interest" description="Disordered" evidence="1">
    <location>
        <begin position="40"/>
        <end position="70"/>
    </location>
</feature>
<gene>
    <name evidence="2" type="ORF">ANCCAN_30577</name>
</gene>
<evidence type="ECO:0000313" key="2">
    <source>
        <dbReference type="EMBL" id="RCN23736.1"/>
    </source>
</evidence>